<feature type="compositionally biased region" description="Polar residues" evidence="14">
    <location>
        <begin position="226"/>
        <end position="237"/>
    </location>
</feature>
<dbReference type="Gene3D" id="3.40.50.300">
    <property type="entry name" value="P-loop containing nucleotide triphosphate hydrolases"/>
    <property type="match status" value="2"/>
</dbReference>
<dbReference type="Pfam" id="PF01485">
    <property type="entry name" value="IBR"/>
    <property type="match status" value="1"/>
</dbReference>
<reference evidence="21" key="1">
    <citation type="submission" date="2016-06" db="UniProtKB">
        <authorList>
            <consortium name="WormBaseParasite"/>
        </authorList>
    </citation>
    <scope>IDENTIFICATION</scope>
</reference>
<keyword evidence="20" id="KW-1185">Reference proteome</keyword>
<dbReference type="InterPro" id="IPR001841">
    <property type="entry name" value="Znf_RING"/>
</dbReference>
<dbReference type="SUPFAM" id="SSF57850">
    <property type="entry name" value="RING/U-box"/>
    <property type="match status" value="2"/>
</dbReference>
<dbReference type="Pfam" id="PF00271">
    <property type="entry name" value="Helicase_C"/>
    <property type="match status" value="1"/>
</dbReference>
<dbReference type="InterPro" id="IPR042035">
    <property type="entry name" value="DEAH_win-hel_dom"/>
</dbReference>
<dbReference type="Pfam" id="PF00270">
    <property type="entry name" value="DEAD"/>
    <property type="match status" value="1"/>
</dbReference>
<dbReference type="InterPro" id="IPR014001">
    <property type="entry name" value="Helicase_ATP-bd"/>
</dbReference>
<dbReference type="Gene3D" id="3.30.40.10">
    <property type="entry name" value="Zinc/RING finger domain, C3HC4 (zinc finger)"/>
    <property type="match status" value="1"/>
</dbReference>
<feature type="domain" description="Helicase ATP-binding" evidence="16">
    <location>
        <begin position="381"/>
        <end position="524"/>
    </location>
</feature>
<dbReference type="InterPro" id="IPR001650">
    <property type="entry name" value="Helicase_C-like"/>
</dbReference>
<feature type="domain" description="Helicase C-terminal" evidence="17">
    <location>
        <begin position="571"/>
        <end position="753"/>
    </location>
</feature>
<dbReference type="InterPro" id="IPR011545">
    <property type="entry name" value="DEAD/DEAH_box_helicase_dom"/>
</dbReference>
<organism evidence="20 21">
    <name type="scientific">Toxocara canis</name>
    <name type="common">Canine roundworm</name>
    <dbReference type="NCBI Taxonomy" id="6265"/>
    <lineage>
        <taxon>Eukaryota</taxon>
        <taxon>Metazoa</taxon>
        <taxon>Ecdysozoa</taxon>
        <taxon>Nematoda</taxon>
        <taxon>Chromadorea</taxon>
        <taxon>Rhabditida</taxon>
        <taxon>Spirurina</taxon>
        <taxon>Ascaridomorpha</taxon>
        <taxon>Ascaridoidea</taxon>
        <taxon>Toxocaridae</taxon>
        <taxon>Toxocara</taxon>
    </lineage>
</organism>
<evidence type="ECO:0000256" key="6">
    <source>
        <dbReference type="ARBA" id="ARBA00022786"/>
    </source>
</evidence>
<evidence type="ECO:0000256" key="3">
    <source>
        <dbReference type="ARBA" id="ARBA00022737"/>
    </source>
</evidence>
<dbReference type="Pfam" id="PF07717">
    <property type="entry name" value="OB_NTP_bind"/>
    <property type="match status" value="1"/>
</dbReference>
<evidence type="ECO:0000313" key="19">
    <source>
        <dbReference type="EMBL" id="VDM38029.1"/>
    </source>
</evidence>
<dbReference type="SMART" id="SM00847">
    <property type="entry name" value="HA2"/>
    <property type="match status" value="1"/>
</dbReference>
<dbReference type="EMBL" id="UYWY01019541">
    <property type="protein sequence ID" value="VDM38029.1"/>
    <property type="molecule type" value="Genomic_DNA"/>
</dbReference>
<keyword evidence="2" id="KW-0479">Metal-binding</keyword>
<dbReference type="GO" id="GO:0005524">
    <property type="term" value="F:ATP binding"/>
    <property type="evidence" value="ECO:0007669"/>
    <property type="project" value="UniProtKB-KW"/>
</dbReference>
<gene>
    <name evidence="19" type="ORF">TCNE_LOCUS6708</name>
</gene>
<evidence type="ECO:0000259" key="17">
    <source>
        <dbReference type="PROSITE" id="PS51194"/>
    </source>
</evidence>
<name>A0A183UDY8_TOXCA</name>
<dbReference type="Gene3D" id="1.20.120.1080">
    <property type="match status" value="1"/>
</dbReference>
<dbReference type="PROSITE" id="PS50089">
    <property type="entry name" value="ZF_RING_2"/>
    <property type="match status" value="1"/>
</dbReference>
<dbReference type="PROSITE" id="PS51194">
    <property type="entry name" value="HELICASE_CTER"/>
    <property type="match status" value="1"/>
</dbReference>
<feature type="compositionally biased region" description="Basic and acidic residues" evidence="14">
    <location>
        <begin position="238"/>
        <end position="248"/>
    </location>
</feature>
<feature type="region of interest" description="Disordered" evidence="14">
    <location>
        <begin position="1956"/>
        <end position="1983"/>
    </location>
</feature>
<evidence type="ECO:0000259" key="16">
    <source>
        <dbReference type="PROSITE" id="PS51192"/>
    </source>
</evidence>
<dbReference type="InterPro" id="IPR013083">
    <property type="entry name" value="Znf_RING/FYVE/PHD"/>
</dbReference>
<evidence type="ECO:0000256" key="13">
    <source>
        <dbReference type="SAM" id="Coils"/>
    </source>
</evidence>
<evidence type="ECO:0000256" key="8">
    <source>
        <dbReference type="ARBA" id="ARBA00022806"/>
    </source>
</evidence>
<dbReference type="PROSITE" id="PS51873">
    <property type="entry name" value="TRIAD"/>
    <property type="match status" value="1"/>
</dbReference>
<dbReference type="SMART" id="SM00487">
    <property type="entry name" value="DEXDc"/>
    <property type="match status" value="1"/>
</dbReference>
<evidence type="ECO:0000256" key="7">
    <source>
        <dbReference type="ARBA" id="ARBA00022801"/>
    </source>
</evidence>
<dbReference type="Gene3D" id="1.10.10.2130">
    <property type="entry name" value="DEAH helicase family, winged-helix domain"/>
    <property type="match status" value="1"/>
</dbReference>
<keyword evidence="6" id="KW-0833">Ubl conjugation pathway</keyword>
<evidence type="ECO:0000256" key="11">
    <source>
        <dbReference type="ARBA" id="ARBA00038040"/>
    </source>
</evidence>
<feature type="coiled-coil region" evidence="13">
    <location>
        <begin position="271"/>
        <end position="298"/>
    </location>
</feature>
<feature type="region of interest" description="Disordered" evidence="14">
    <location>
        <begin position="156"/>
        <end position="248"/>
    </location>
</feature>
<feature type="compositionally biased region" description="Acidic residues" evidence="14">
    <location>
        <begin position="1963"/>
        <end position="1983"/>
    </location>
</feature>
<evidence type="ECO:0000259" key="18">
    <source>
        <dbReference type="PROSITE" id="PS51873"/>
    </source>
</evidence>
<protein>
    <submittedName>
        <fullName evidence="21">RNA helicase</fullName>
    </submittedName>
</protein>
<comment type="similarity">
    <text evidence="11">Belongs to the DEAD box helicase family. DEAH subfamily. PRP16 sub-subfamily.</text>
</comment>
<dbReference type="CDD" id="cd00590">
    <property type="entry name" value="RRM_SF"/>
    <property type="match status" value="1"/>
</dbReference>
<evidence type="ECO:0000313" key="20">
    <source>
        <dbReference type="Proteomes" id="UP000050794"/>
    </source>
</evidence>
<dbReference type="GO" id="GO:0004386">
    <property type="term" value="F:helicase activity"/>
    <property type="evidence" value="ECO:0007669"/>
    <property type="project" value="UniProtKB-KW"/>
</dbReference>
<dbReference type="CDD" id="cd20335">
    <property type="entry name" value="BRcat_RBR"/>
    <property type="match status" value="1"/>
</dbReference>
<keyword evidence="13" id="KW-0175">Coiled coil</keyword>
<accession>A0A183UDY8</accession>
<evidence type="ECO:0000256" key="4">
    <source>
        <dbReference type="ARBA" id="ARBA00022741"/>
    </source>
</evidence>
<keyword evidence="4" id="KW-0547">Nucleotide-binding</keyword>
<evidence type="ECO:0000256" key="10">
    <source>
        <dbReference type="ARBA" id="ARBA00022840"/>
    </source>
</evidence>
<dbReference type="InterPro" id="IPR011709">
    <property type="entry name" value="DEAD-box_helicase_OB_fold"/>
</dbReference>
<proteinExistence type="inferred from homology"/>
<evidence type="ECO:0000256" key="2">
    <source>
        <dbReference type="ARBA" id="ARBA00022723"/>
    </source>
</evidence>
<reference evidence="19 20" key="2">
    <citation type="submission" date="2018-11" db="EMBL/GenBank/DDBJ databases">
        <authorList>
            <consortium name="Pathogen Informatics"/>
        </authorList>
    </citation>
    <scope>NUCLEOTIDE SEQUENCE [LARGE SCALE GENOMIC DNA]</scope>
</reference>
<dbReference type="GO" id="GO:0016787">
    <property type="term" value="F:hydrolase activity"/>
    <property type="evidence" value="ECO:0007669"/>
    <property type="project" value="UniProtKB-KW"/>
</dbReference>
<sequence length="1983" mass="225188">VSTSCSRTSQVNRPEAVVVVGDSEASCGREYGRPPSNLGCLADMYGSPIGSQYDNKPSNWSSFDVITGNKAQYGVTSTVFAPMPILYDPTVPPPAILPQQCRVLPPYIAQFQMSPQLGAHVFMQSDSCVLAESNIHGVMLEDNLIQQGCVTMKSMENGASNKETTRPKLIFRRRNPNRSTYGNYAVVPPPRNDDNLHANRSSGSVPLRNEFSMRKVNKNKWKSELDSAQPSKQSTCEKSSRYESGDENAVRNRKSFIDRATSLDEERDDWYHRLEEVVQQYRQQTAELSAKYEAMKEEKCAPSGGRHHDMDELEAEVAVLGNSVVETFLYDDKSRYKNLYSQYPMTVLDIFRELEDEVARLNSSLPIYTLRKSLKRAFNDTTKNPRTRVVVIVAETGSGKSTQIPQYVCIDGMIPDNMCMLCVVPRRVVAISLAQRITDEMKGSRFEAAAVVNNTEAKATVAKVIIMTAGRLLRELSVNPNLKQYGCVLVDDIQERTVDCDVCLGMIKAVLTRRQDLKLILTSAIVDANISKYFDELGIQCFAADRRKYPIKIHYCMQGLSADHMTQTLVKVVALCKQILERKIAGDDDAVGDILVFLTSGREVRKASVQLPEMLTRIEHRANVETLFVHGKMSPADQARICDPCHPACLHRVIFATNVAEASITVPGVRYVVDCGLAKVRRYDATRYKSVLQRSIISKCEAIQRAGRAGRTGPGDCYRLYSKDEYNKMREVAPPEIARADLDYLVLYLCSVGVHDPLSFDFMEPLPSELVARSHAMLMFVFFLYIYNQFLCVLMFFRCFFSSQKGIQPKHVVLFERVTDKSRFFSSLNAMEIDDRTGLPKLTALGREMLNLPISPALAYMVMESVNLHILPEVAAICACINAGPVFRCVSHMEVGYLIVSSKSTGLARRRANQAILSFCDSAGDPLTYLKDRHGFFRYEQHKFRMDIARRHVPRVFRDVFRRNVAIYSGILDKGYLNIETGEELMIHPSSALRYAEVPPDFIVYEFAKSTSRNFAHNVIPVDEQWVRGVVNNDRLRLMEEARIVTFDVLMGPTAKDRLAKNMNQIKHELQSYIETHIQPVVNYLKTETYEFPVSNADYRIHIGPGGVPKELILPDEYCSVFAGKSCGYFRWEDNQDFLTTELYPHFHQYGQVTAVVRFDKDMQARTECACLIRFESKTVAQKVVQAHADDNDWGVSAASNVRLGRMSQAYDFKRFWIEVRWYRLKSHRRGYVKLPNAREELVEQVASRIASVHNDLQITVRLSEPTSFFNRTGRSSWEIHPPEITFNELDENITSEGLYNAIMPFFREGGIVIRKDNVSVVFDKSYPKESENELRDYENRISYYLECIGEKAGIIPKLRARTSAAGRNGDLPFKVHVEPVKCSKDTEMVASVEFRNLEIGRRFMNAVEQHLRSHPPLSMGVRYVNSAIMKPVFELGFEMSKRLYNSLHDDLCELDKRLACTDSVNLKKFSSQTDQRDYIAVAVVGNDYERVRKAKTDLRILVEGITLDCRDADEKRRAGELMSTAEPPYHKLLNRLLISRKERQWLKSSMPERVVLTILPMKRQIRLQGAGDAIKNAKQCIDEHLHDRMSTSLKTRIHLVPPFYRPGMLKALLKQGGLELRLLAAKLNHGVRLHMDLLRQSINFCGKEDEYDRLLEYLRKLSDSLPQSEEESGSDVPTCAICMSAASPDASYCMESCGHYACIECLNNQVSSAIANLTFPIKCITCGEPFVMKDFNTLMMDGRNGDTPEDFINIKALIDSAVKFFMNRNGDRYLEVTTEAQLRACSMCGRELCTRCGNEDHGAMNCEEYARLRNNVDASVDHWLKKDPDHRRMCPNEKCRAVIEKQTGCNHMQCEKCKIHFCWLCPFSHVQSGPVYEHLQNVHGGSGANPGDLLEEIEDPLFRQLILDQVAGNDAFGQQDDVRAFVEMEADWLNGDWLIDEDDWDDDRMWNNEEGAFHAMDEVSDDDDDDMAALSSDEEEVA</sequence>
<evidence type="ECO:0000256" key="5">
    <source>
        <dbReference type="ARBA" id="ARBA00022771"/>
    </source>
</evidence>
<dbReference type="Proteomes" id="UP000050794">
    <property type="component" value="Unassembled WGS sequence"/>
</dbReference>
<evidence type="ECO:0000256" key="12">
    <source>
        <dbReference type="PROSITE-ProRule" id="PRU00175"/>
    </source>
</evidence>
<keyword evidence="3" id="KW-0677">Repeat</keyword>
<dbReference type="PANTHER" id="PTHR18934">
    <property type="entry name" value="ATP-DEPENDENT RNA HELICASE"/>
    <property type="match status" value="1"/>
</dbReference>
<dbReference type="InterPro" id="IPR027417">
    <property type="entry name" value="P-loop_NTPase"/>
</dbReference>
<dbReference type="GO" id="GO:0016740">
    <property type="term" value="F:transferase activity"/>
    <property type="evidence" value="ECO:0007669"/>
    <property type="project" value="UniProtKB-KW"/>
</dbReference>
<dbReference type="PANTHER" id="PTHR18934:SF91">
    <property type="entry name" value="PRE-MRNA-SPLICING FACTOR ATP-DEPENDENT RNA HELICASE PRP16"/>
    <property type="match status" value="1"/>
</dbReference>
<dbReference type="InterPro" id="IPR002867">
    <property type="entry name" value="IBR_dom"/>
</dbReference>
<evidence type="ECO:0000259" key="15">
    <source>
        <dbReference type="PROSITE" id="PS50089"/>
    </source>
</evidence>
<dbReference type="WBParaSite" id="TCNE_0000670801-mRNA-1">
    <property type="protein sequence ID" value="TCNE_0000670801-mRNA-1"/>
    <property type="gene ID" value="TCNE_0000670801"/>
</dbReference>
<keyword evidence="5 12" id="KW-0863">Zinc-finger</keyword>
<feature type="domain" description="RING-type" evidence="18">
    <location>
        <begin position="1676"/>
        <end position="1893"/>
    </location>
</feature>
<keyword evidence="10" id="KW-0067">ATP-binding</keyword>
<dbReference type="PROSITE" id="PS51192">
    <property type="entry name" value="HELICASE_ATP_BIND_1"/>
    <property type="match status" value="1"/>
</dbReference>
<keyword evidence="9" id="KW-0862">Zinc</keyword>
<dbReference type="GO" id="GO:0008270">
    <property type="term" value="F:zinc ion binding"/>
    <property type="evidence" value="ECO:0007669"/>
    <property type="project" value="UniProtKB-KW"/>
</dbReference>
<evidence type="ECO:0000256" key="14">
    <source>
        <dbReference type="SAM" id="MobiDB-lite"/>
    </source>
</evidence>
<dbReference type="InterPro" id="IPR044066">
    <property type="entry name" value="TRIAD_supradom"/>
</dbReference>
<evidence type="ECO:0000256" key="1">
    <source>
        <dbReference type="ARBA" id="ARBA00022679"/>
    </source>
</evidence>
<dbReference type="InterPro" id="IPR007502">
    <property type="entry name" value="Helicase-assoc_dom"/>
</dbReference>
<dbReference type="CDD" id="cd18791">
    <property type="entry name" value="SF2_C_RHA"/>
    <property type="match status" value="1"/>
</dbReference>
<feature type="domain" description="RING-type" evidence="15">
    <location>
        <begin position="1680"/>
        <end position="1727"/>
    </location>
</feature>
<keyword evidence="8" id="KW-0347">Helicase</keyword>
<keyword evidence="1" id="KW-0808">Transferase</keyword>
<dbReference type="SUPFAM" id="SSF52540">
    <property type="entry name" value="P-loop containing nucleoside triphosphate hydrolases"/>
    <property type="match status" value="1"/>
</dbReference>
<dbReference type="CDD" id="cd17917">
    <property type="entry name" value="DEXHc_RHA-like"/>
    <property type="match status" value="1"/>
</dbReference>
<keyword evidence="7" id="KW-0378">Hydrolase</keyword>
<dbReference type="GO" id="GO:0003723">
    <property type="term" value="F:RNA binding"/>
    <property type="evidence" value="ECO:0007669"/>
    <property type="project" value="TreeGrafter"/>
</dbReference>
<dbReference type="Gene3D" id="1.20.120.1750">
    <property type="match status" value="1"/>
</dbReference>
<dbReference type="SMART" id="SM00490">
    <property type="entry name" value="HELICc"/>
    <property type="match status" value="1"/>
</dbReference>
<evidence type="ECO:0000256" key="9">
    <source>
        <dbReference type="ARBA" id="ARBA00022833"/>
    </source>
</evidence>
<evidence type="ECO:0000313" key="21">
    <source>
        <dbReference type="WBParaSite" id="TCNE_0000670801-mRNA-1"/>
    </source>
</evidence>